<keyword evidence="3 6" id="KW-0238">DNA-binding</keyword>
<comment type="caution">
    <text evidence="6">The sequence shown here is derived from an EMBL/GenBank/DDBJ whole genome shotgun (WGS) entry which is preliminary data.</text>
</comment>
<dbReference type="InterPro" id="IPR005119">
    <property type="entry name" value="LysR_subst-bd"/>
</dbReference>
<dbReference type="Pfam" id="PF00126">
    <property type="entry name" value="HTH_1"/>
    <property type="match status" value="1"/>
</dbReference>
<dbReference type="InterPro" id="IPR036388">
    <property type="entry name" value="WH-like_DNA-bd_sf"/>
</dbReference>
<dbReference type="Proteomes" id="UP001620514">
    <property type="component" value="Unassembled WGS sequence"/>
</dbReference>
<evidence type="ECO:0000256" key="4">
    <source>
        <dbReference type="ARBA" id="ARBA00023163"/>
    </source>
</evidence>
<gene>
    <name evidence="6" type="ORF">ABH943_003343</name>
</gene>
<proteinExistence type="inferred from homology"/>
<comment type="similarity">
    <text evidence="1">Belongs to the LysR transcriptional regulatory family.</text>
</comment>
<dbReference type="SUPFAM" id="SSF46785">
    <property type="entry name" value="Winged helix' DNA-binding domain"/>
    <property type="match status" value="1"/>
</dbReference>
<feature type="domain" description="HTH lysR-type" evidence="5">
    <location>
        <begin position="1"/>
        <end position="59"/>
    </location>
</feature>
<dbReference type="GO" id="GO:0003677">
    <property type="term" value="F:DNA binding"/>
    <property type="evidence" value="ECO:0007669"/>
    <property type="project" value="UniProtKB-KW"/>
</dbReference>
<evidence type="ECO:0000256" key="3">
    <source>
        <dbReference type="ARBA" id="ARBA00023125"/>
    </source>
</evidence>
<dbReference type="PANTHER" id="PTHR30537:SF5">
    <property type="entry name" value="HTH-TYPE TRANSCRIPTIONAL ACTIVATOR TTDR-RELATED"/>
    <property type="match status" value="1"/>
</dbReference>
<dbReference type="EMBL" id="JBIYDN010000009">
    <property type="protein sequence ID" value="MFK4443321.1"/>
    <property type="molecule type" value="Genomic_DNA"/>
</dbReference>
<accession>A0ABW8MLJ5</accession>
<dbReference type="PANTHER" id="PTHR30537">
    <property type="entry name" value="HTH-TYPE TRANSCRIPTIONAL REGULATOR"/>
    <property type="match status" value="1"/>
</dbReference>
<organism evidence="6 7">
    <name type="scientific">Caballeronia udeis</name>
    <dbReference type="NCBI Taxonomy" id="1232866"/>
    <lineage>
        <taxon>Bacteria</taxon>
        <taxon>Pseudomonadati</taxon>
        <taxon>Pseudomonadota</taxon>
        <taxon>Betaproteobacteria</taxon>
        <taxon>Burkholderiales</taxon>
        <taxon>Burkholderiaceae</taxon>
        <taxon>Caballeronia</taxon>
    </lineage>
</organism>
<dbReference type="Gene3D" id="1.10.10.10">
    <property type="entry name" value="Winged helix-like DNA-binding domain superfamily/Winged helix DNA-binding domain"/>
    <property type="match status" value="1"/>
</dbReference>
<keyword evidence="7" id="KW-1185">Reference proteome</keyword>
<dbReference type="Gene3D" id="3.40.190.290">
    <property type="match status" value="1"/>
</dbReference>
<dbReference type="InterPro" id="IPR036390">
    <property type="entry name" value="WH_DNA-bd_sf"/>
</dbReference>
<evidence type="ECO:0000259" key="5">
    <source>
        <dbReference type="PROSITE" id="PS50931"/>
    </source>
</evidence>
<sequence length="297" mass="32682">MDKLRCMEAFVAVIETGNFSAAAEKLDVSSVMVGKHIRQLEELLGARLLQRSTRRQSLTEAGAAFYESARTVLEQVRVAEHSIEIMQAVPRGLLRVSAPVTLGANAVAPLIPDYLRQHTEVKIELVLSNTRVDLIEEGFDLAIRIGALSDSELVARPLPPYRMIICGAPAYLARAGVPRTSADLANHHCLAHLVWNGRTAWQLEDRPEYTWPMQTRFASNDGQALRAAAVNGAGLILQPEVLLADDIAAGRLVPVLQSIVPAARPVNMVYLRDRRPRRKLMSLVEYLLERMGGPANA</sequence>
<reference evidence="6 7" key="2">
    <citation type="submission" date="2024-11" db="EMBL/GenBank/DDBJ databases">
        <title>Using genomics to understand microbial adaptation to soil warming.</title>
        <authorList>
            <person name="Deangelis K.M. PhD."/>
        </authorList>
    </citation>
    <scope>NUCLEOTIDE SEQUENCE [LARGE SCALE GENOMIC DNA]</scope>
    <source>
        <strain evidence="6 7">GAS97</strain>
    </source>
</reference>
<evidence type="ECO:0000313" key="7">
    <source>
        <dbReference type="Proteomes" id="UP001620514"/>
    </source>
</evidence>
<evidence type="ECO:0000256" key="1">
    <source>
        <dbReference type="ARBA" id="ARBA00009437"/>
    </source>
</evidence>
<dbReference type="InterPro" id="IPR000847">
    <property type="entry name" value="LysR_HTH_N"/>
</dbReference>
<keyword evidence="4" id="KW-0804">Transcription</keyword>
<reference evidence="6 7" key="1">
    <citation type="submission" date="2024-10" db="EMBL/GenBank/DDBJ databases">
        <authorList>
            <person name="Deangelis K."/>
            <person name="Huntemann M."/>
            <person name="Clum A."/>
            <person name="Wang J."/>
            <person name="Palaniappan K."/>
            <person name="Ritter S."/>
            <person name="Chen I.-M."/>
            <person name="Stamatis D."/>
            <person name="Reddy T."/>
            <person name="O'Malley R."/>
            <person name="Daum C."/>
            <person name="Ng V."/>
            <person name="Ivanova N."/>
            <person name="Kyrpides N."/>
            <person name="Woyke T."/>
        </authorList>
    </citation>
    <scope>NUCLEOTIDE SEQUENCE [LARGE SCALE GENOMIC DNA]</scope>
    <source>
        <strain evidence="6 7">GAS97</strain>
    </source>
</reference>
<keyword evidence="2" id="KW-0805">Transcription regulation</keyword>
<dbReference type="SUPFAM" id="SSF53850">
    <property type="entry name" value="Periplasmic binding protein-like II"/>
    <property type="match status" value="1"/>
</dbReference>
<dbReference type="InterPro" id="IPR058163">
    <property type="entry name" value="LysR-type_TF_proteobact-type"/>
</dbReference>
<dbReference type="PROSITE" id="PS50931">
    <property type="entry name" value="HTH_LYSR"/>
    <property type="match status" value="1"/>
</dbReference>
<evidence type="ECO:0000313" key="6">
    <source>
        <dbReference type="EMBL" id="MFK4443321.1"/>
    </source>
</evidence>
<dbReference type="Pfam" id="PF03466">
    <property type="entry name" value="LysR_substrate"/>
    <property type="match status" value="1"/>
</dbReference>
<protein>
    <submittedName>
        <fullName evidence="6">DNA-binding transcriptional LysR family regulator</fullName>
    </submittedName>
</protein>
<evidence type="ECO:0000256" key="2">
    <source>
        <dbReference type="ARBA" id="ARBA00023015"/>
    </source>
</evidence>
<name>A0ABW8MLJ5_9BURK</name>
<dbReference type="RefSeq" id="WP_404607934.1">
    <property type="nucleotide sequence ID" value="NZ_JBIYDN010000009.1"/>
</dbReference>